<evidence type="ECO:0000313" key="1">
    <source>
        <dbReference type="EMBL" id="MED6145444.1"/>
    </source>
</evidence>
<comment type="caution">
    <text evidence="1">The sequence shown here is derived from an EMBL/GenBank/DDBJ whole genome shotgun (WGS) entry which is preliminary data.</text>
</comment>
<dbReference type="EMBL" id="JASCZI010090713">
    <property type="protein sequence ID" value="MED6145444.1"/>
    <property type="molecule type" value="Genomic_DNA"/>
</dbReference>
<gene>
    <name evidence="1" type="ORF">PIB30_025270</name>
</gene>
<reference evidence="1 2" key="1">
    <citation type="journal article" date="2023" name="Plants (Basel)">
        <title>Bridging the Gap: Combining Genomics and Transcriptomics Approaches to Understand Stylosanthes scabra, an Orphan Legume from the Brazilian Caatinga.</title>
        <authorList>
            <person name="Ferreira-Neto J.R.C."/>
            <person name="da Silva M.D."/>
            <person name="Binneck E."/>
            <person name="de Melo N.F."/>
            <person name="da Silva R.H."/>
            <person name="de Melo A.L.T.M."/>
            <person name="Pandolfi V."/>
            <person name="Bustamante F.O."/>
            <person name="Brasileiro-Vidal A.C."/>
            <person name="Benko-Iseppon A.M."/>
        </authorList>
    </citation>
    <scope>NUCLEOTIDE SEQUENCE [LARGE SCALE GENOMIC DNA]</scope>
    <source>
        <tissue evidence="1">Leaves</tissue>
    </source>
</reference>
<sequence>METLLLLGLGVPPSNHALRRQPYNEESWTEIMKIETVTTQPNFSPPPPLQAMLSGRCRLGLRCHRFGGTAGGCRNPNIRLGIAATASPFPRRHVASVIACQNFSLSSCNSCAFLDRVKLLLPARLSSANGGVNLRLEPSLLEGPPSVTSPVEPWQKLVLLEGAKLQHVIATLALENAGITGYLSGTNFYCNLRLLVVLYS</sequence>
<dbReference type="Proteomes" id="UP001341840">
    <property type="component" value="Unassembled WGS sequence"/>
</dbReference>
<protein>
    <submittedName>
        <fullName evidence="1">Uncharacterized protein</fullName>
    </submittedName>
</protein>
<accession>A0ABU6TAU2</accession>
<name>A0ABU6TAU2_9FABA</name>
<organism evidence="1 2">
    <name type="scientific">Stylosanthes scabra</name>
    <dbReference type="NCBI Taxonomy" id="79078"/>
    <lineage>
        <taxon>Eukaryota</taxon>
        <taxon>Viridiplantae</taxon>
        <taxon>Streptophyta</taxon>
        <taxon>Embryophyta</taxon>
        <taxon>Tracheophyta</taxon>
        <taxon>Spermatophyta</taxon>
        <taxon>Magnoliopsida</taxon>
        <taxon>eudicotyledons</taxon>
        <taxon>Gunneridae</taxon>
        <taxon>Pentapetalae</taxon>
        <taxon>rosids</taxon>
        <taxon>fabids</taxon>
        <taxon>Fabales</taxon>
        <taxon>Fabaceae</taxon>
        <taxon>Papilionoideae</taxon>
        <taxon>50 kb inversion clade</taxon>
        <taxon>dalbergioids sensu lato</taxon>
        <taxon>Dalbergieae</taxon>
        <taxon>Pterocarpus clade</taxon>
        <taxon>Stylosanthes</taxon>
    </lineage>
</organism>
<evidence type="ECO:0000313" key="2">
    <source>
        <dbReference type="Proteomes" id="UP001341840"/>
    </source>
</evidence>
<keyword evidence="2" id="KW-1185">Reference proteome</keyword>
<proteinExistence type="predicted"/>